<gene>
    <name evidence="3" type="ORF">SAMN05216207_1002227</name>
</gene>
<dbReference type="CDD" id="cd00657">
    <property type="entry name" value="Ferritin_like"/>
    <property type="match status" value="1"/>
</dbReference>
<dbReference type="InterPro" id="IPR009078">
    <property type="entry name" value="Ferritin-like_SF"/>
</dbReference>
<feature type="domain" description="DUF4439" evidence="2">
    <location>
        <begin position="27"/>
        <end position="163"/>
    </location>
</feature>
<dbReference type="SUPFAM" id="SSF47240">
    <property type="entry name" value="Ferritin-like"/>
    <property type="match status" value="1"/>
</dbReference>
<feature type="region of interest" description="Disordered" evidence="1">
    <location>
        <begin position="1"/>
        <end position="21"/>
    </location>
</feature>
<accession>A0A1I4TD37</accession>
<dbReference type="STRING" id="260086.SAMN05216207_1002227"/>
<dbReference type="EMBL" id="FOUY01000002">
    <property type="protein sequence ID" value="SFM74467.1"/>
    <property type="molecule type" value="Genomic_DNA"/>
</dbReference>
<dbReference type="AlphaFoldDB" id="A0A1I4TD37"/>
<evidence type="ECO:0000313" key="4">
    <source>
        <dbReference type="Proteomes" id="UP000199614"/>
    </source>
</evidence>
<dbReference type="InterPro" id="IPR029447">
    <property type="entry name" value="DUF4439"/>
</dbReference>
<dbReference type="Gene3D" id="1.20.1260.10">
    <property type="match status" value="1"/>
</dbReference>
<dbReference type="OrthoDB" id="5192349at2"/>
<keyword evidence="4" id="KW-1185">Reference proteome</keyword>
<name>A0A1I4TD37_PSUAM</name>
<protein>
    <recommendedName>
        <fullName evidence="2">DUF4439 domain-containing protein</fullName>
    </recommendedName>
</protein>
<proteinExistence type="predicted"/>
<dbReference type="Pfam" id="PF14530">
    <property type="entry name" value="DUF4439"/>
    <property type="match status" value="1"/>
</dbReference>
<evidence type="ECO:0000313" key="3">
    <source>
        <dbReference type="EMBL" id="SFM74467.1"/>
    </source>
</evidence>
<evidence type="ECO:0000256" key="1">
    <source>
        <dbReference type="SAM" id="MobiDB-lite"/>
    </source>
</evidence>
<organism evidence="3 4">
    <name type="scientific">Pseudonocardia ammonioxydans</name>
    <dbReference type="NCBI Taxonomy" id="260086"/>
    <lineage>
        <taxon>Bacteria</taxon>
        <taxon>Bacillati</taxon>
        <taxon>Actinomycetota</taxon>
        <taxon>Actinomycetes</taxon>
        <taxon>Pseudonocardiales</taxon>
        <taxon>Pseudonocardiaceae</taxon>
        <taxon>Pseudonocardia</taxon>
    </lineage>
</organism>
<dbReference type="InterPro" id="IPR012347">
    <property type="entry name" value="Ferritin-like"/>
</dbReference>
<dbReference type="RefSeq" id="WP_093337141.1">
    <property type="nucleotide sequence ID" value="NZ_FOUY01000002.1"/>
</dbReference>
<dbReference type="Proteomes" id="UP000199614">
    <property type="component" value="Unassembled WGS sequence"/>
</dbReference>
<sequence>MNRPSAVRAPASQEQDDQSIPQVTVEALQRALASEHAALWAYKMALAFVPPDWADRARSDIEAHTTLRGQITQTLSVDVGARPVSAQPAYTPPQPVVDAPSAGALLVSAETDAIAAWRSVTERSAQVPLREAGLKAMIECTGRLAFWRRVTERSPVVPVFPGRS</sequence>
<evidence type="ECO:0000259" key="2">
    <source>
        <dbReference type="Pfam" id="PF14530"/>
    </source>
</evidence>
<reference evidence="3 4" key="1">
    <citation type="submission" date="2016-10" db="EMBL/GenBank/DDBJ databases">
        <authorList>
            <person name="de Groot N.N."/>
        </authorList>
    </citation>
    <scope>NUCLEOTIDE SEQUENCE [LARGE SCALE GENOMIC DNA]</scope>
    <source>
        <strain evidence="3 4">CGMCC 4.1877</strain>
    </source>
</reference>